<dbReference type="InterPro" id="IPR029056">
    <property type="entry name" value="Ribokinase-like"/>
</dbReference>
<dbReference type="Gene3D" id="3.20.20.70">
    <property type="entry name" value="Aldolase class I"/>
    <property type="match status" value="1"/>
</dbReference>
<dbReference type="InterPro" id="IPR011611">
    <property type="entry name" value="PfkB_dom"/>
</dbReference>
<dbReference type="Pfam" id="PF00294">
    <property type="entry name" value="PfkB"/>
    <property type="match status" value="1"/>
</dbReference>
<proteinExistence type="inferred from homology"/>
<evidence type="ECO:0000313" key="9">
    <source>
        <dbReference type="Proteomes" id="UP000309450"/>
    </source>
</evidence>
<dbReference type="OrthoDB" id="9792663at2"/>
<dbReference type="SUPFAM" id="SSF53613">
    <property type="entry name" value="Ribokinase-like"/>
    <property type="match status" value="1"/>
</dbReference>
<dbReference type="CDD" id="cd01166">
    <property type="entry name" value="KdgK"/>
    <property type="match status" value="1"/>
</dbReference>
<evidence type="ECO:0000256" key="5">
    <source>
        <dbReference type="ARBA" id="ARBA00022840"/>
    </source>
</evidence>
<keyword evidence="3" id="KW-0547">Nucleotide-binding</keyword>
<evidence type="ECO:0000256" key="1">
    <source>
        <dbReference type="ARBA" id="ARBA00010688"/>
    </source>
</evidence>
<dbReference type="Proteomes" id="UP000309450">
    <property type="component" value="Unassembled WGS sequence"/>
</dbReference>
<feature type="domain" description="Carbohydrate kinase PfkB" evidence="6">
    <location>
        <begin position="5"/>
        <end position="319"/>
    </location>
</feature>
<dbReference type="EC" id="2.7.1.92" evidence="8"/>
<dbReference type="PANTHER" id="PTHR43085">
    <property type="entry name" value="HEXOKINASE FAMILY MEMBER"/>
    <property type="match status" value="1"/>
</dbReference>
<keyword evidence="9" id="KW-1185">Reference proteome</keyword>
<reference evidence="8 9" key="1">
    <citation type="submission" date="2019-04" db="EMBL/GenBank/DDBJ databases">
        <title>Draft genome sequence of Gemmobacter aestuarii sp. nov.</title>
        <authorList>
            <person name="Hameed A."/>
            <person name="Lin S.-Y."/>
            <person name="Shahina M."/>
            <person name="Lai W.-A."/>
            <person name="Young C.-C."/>
        </authorList>
    </citation>
    <scope>NUCLEOTIDE SEQUENCE [LARGE SCALE GENOMIC DNA]</scope>
    <source>
        <strain evidence="8 9">CC-PW-75</strain>
    </source>
</reference>
<dbReference type="PROSITE" id="PS00584">
    <property type="entry name" value="PFKB_KINASES_2"/>
    <property type="match status" value="1"/>
</dbReference>
<keyword evidence="4 8" id="KW-0418">Kinase</keyword>
<dbReference type="InterPro" id="IPR050306">
    <property type="entry name" value="PfkB_Carbo_kinase"/>
</dbReference>
<dbReference type="Gene3D" id="2.20.150.10">
    <property type="entry name" value="putative 5-dehydro-2- deoxygluconokinase"/>
    <property type="match status" value="1"/>
</dbReference>
<dbReference type="RefSeq" id="WP_136392613.1">
    <property type="nucleotide sequence ID" value="NZ_SSND01000001.1"/>
</dbReference>
<comment type="similarity">
    <text evidence="1">Belongs to the carbohydrate kinase PfkB family.</text>
</comment>
<dbReference type="GO" id="GO:0047590">
    <property type="term" value="F:5-dehydro-2-deoxygluconokinase activity"/>
    <property type="evidence" value="ECO:0007669"/>
    <property type="project" value="UniProtKB-EC"/>
</dbReference>
<organism evidence="8 9">
    <name type="scientific">Aliigemmobacter aestuarii</name>
    <dbReference type="NCBI Taxonomy" id="1445661"/>
    <lineage>
        <taxon>Bacteria</taxon>
        <taxon>Pseudomonadati</taxon>
        <taxon>Pseudomonadota</taxon>
        <taxon>Alphaproteobacteria</taxon>
        <taxon>Rhodobacterales</taxon>
        <taxon>Paracoccaceae</taxon>
        <taxon>Aliigemmobacter</taxon>
    </lineage>
</organism>
<gene>
    <name evidence="8" type="primary">iolC</name>
    <name evidence="8" type="ORF">E7811_00265</name>
</gene>
<dbReference type="Gene3D" id="3.40.1190.20">
    <property type="match status" value="1"/>
</dbReference>
<evidence type="ECO:0000256" key="3">
    <source>
        <dbReference type="ARBA" id="ARBA00022741"/>
    </source>
</evidence>
<evidence type="ECO:0000256" key="2">
    <source>
        <dbReference type="ARBA" id="ARBA00022679"/>
    </source>
</evidence>
<dbReference type="EMBL" id="SSND01000001">
    <property type="protein sequence ID" value="THD84231.1"/>
    <property type="molecule type" value="Genomic_DNA"/>
</dbReference>
<sequence length="635" mass="68918">MKSLDVITIGRSSVDLYGAQVGGRLEDMGSFQKYIGGSPTNMAAGTARLGLRSALITRVGDEHMGRFIREELAREGVDVRGVKTDPERLTALVLLGIRDDKQFPLIFYRENCADMALCEEDIDEGFIAEARAVVATGTHLSHPRTEAAVLKALDLARKHGLQTALDIDYRPNLWGLSGHGDGENRFIASAAVTAKLQSTLHLFDLIVGTEEEFHIAGGSTDTIAALRAVRAVSGATLVCKRGPMGAVAFAGDIPDTLDEGQSGPGFPIEVFNVLGAGDGFMSGLLKGWLDGEPWPVALTYANACGAFAVSRHGCTPAYPSWEELQFFLRRGVMTPALRKDAELEQIHWSTNRHGDWSTMRVFAFDHRMQLEAMEGATPDRIGAFKGLCLDAALRVAGGRPGHGILCDSRLGRAALHRAAGTGLWVGRPVEWPGSRPLTLEPEIGPDFGGLSEWPLGHVVKVLCFYHPDDSAEMKAEQEAIVTRLFHAARRNRLEFLLEVIPSKVGPVGDDTTARVIQRFYDLGVFPDWWKLEPFATDAAYAEACAAILRNDPHTRGVVVLGLDAPEEALVASLERAAAHPLVKGFAIGRTIFGEAARGWLRGDLDDAEAVAMMAANYERMCRVWDMARSRKGLAA</sequence>
<dbReference type="InterPro" id="IPR030830">
    <property type="entry name" value="Myo_inos_IolC"/>
</dbReference>
<dbReference type="InterPro" id="IPR018659">
    <property type="entry name" value="DUF2090"/>
</dbReference>
<dbReference type="InterPro" id="IPR013785">
    <property type="entry name" value="Aldolase_TIM"/>
</dbReference>
<feature type="domain" description="DUF2090" evidence="7">
    <location>
        <begin position="323"/>
        <end position="627"/>
    </location>
</feature>
<protein>
    <submittedName>
        <fullName evidence="8">5-dehydro-2-deoxygluconokinase</fullName>
        <ecNumber evidence="8">2.7.1.92</ecNumber>
    </submittedName>
</protein>
<dbReference type="InterPro" id="IPR002173">
    <property type="entry name" value="Carboh/pur_kinase_PfkB_CS"/>
</dbReference>
<dbReference type="NCBIfam" id="TIGR04382">
    <property type="entry name" value="myo_inos_iolC_N"/>
    <property type="match status" value="1"/>
</dbReference>
<evidence type="ECO:0000259" key="7">
    <source>
        <dbReference type="Pfam" id="PF09863"/>
    </source>
</evidence>
<dbReference type="InterPro" id="IPR023314">
    <property type="entry name" value="Myo_inos_IolC-like_sf"/>
</dbReference>
<dbReference type="AlphaFoldDB" id="A0A4S3MS19"/>
<comment type="caution">
    <text evidence="8">The sequence shown here is derived from an EMBL/GenBank/DDBJ whole genome shotgun (WGS) entry which is preliminary data.</text>
</comment>
<dbReference type="Pfam" id="PF09863">
    <property type="entry name" value="DUF2090"/>
    <property type="match status" value="1"/>
</dbReference>
<evidence type="ECO:0000313" key="8">
    <source>
        <dbReference type="EMBL" id="THD84231.1"/>
    </source>
</evidence>
<keyword evidence="2 8" id="KW-0808">Transferase</keyword>
<dbReference type="GO" id="GO:0005524">
    <property type="term" value="F:ATP binding"/>
    <property type="evidence" value="ECO:0007669"/>
    <property type="project" value="UniProtKB-KW"/>
</dbReference>
<evidence type="ECO:0000256" key="4">
    <source>
        <dbReference type="ARBA" id="ARBA00022777"/>
    </source>
</evidence>
<accession>A0A4S3MS19</accession>
<name>A0A4S3MS19_9RHOB</name>
<dbReference type="PANTHER" id="PTHR43085:SF49">
    <property type="entry name" value="5-DEHYDRO-2-DEOXYGLUCONOKINASE"/>
    <property type="match status" value="1"/>
</dbReference>
<keyword evidence="5" id="KW-0067">ATP-binding</keyword>
<evidence type="ECO:0000259" key="6">
    <source>
        <dbReference type="Pfam" id="PF00294"/>
    </source>
</evidence>
<dbReference type="PROSITE" id="PS00583">
    <property type="entry name" value="PFKB_KINASES_1"/>
    <property type="match status" value="1"/>
</dbReference>